<gene>
    <name evidence="2" type="ORF">C7S20_16040</name>
</gene>
<dbReference type="InterPro" id="IPR025348">
    <property type="entry name" value="DUF4252"/>
</dbReference>
<reference evidence="3" key="1">
    <citation type="submission" date="2018-03" db="EMBL/GenBank/DDBJ databases">
        <title>Gramella fulva sp. nov., isolated from a dry surface of tidal flat.</title>
        <authorList>
            <person name="Hwang S.H."/>
            <person name="Hwang W.M."/>
            <person name="Kang K."/>
            <person name="Ahn T.-Y."/>
        </authorList>
    </citation>
    <scope>NUCLEOTIDE SEQUENCE [LARGE SCALE GENOMIC DNA]</scope>
    <source>
        <strain evidence="3">SH35</strain>
    </source>
</reference>
<proteinExistence type="predicted"/>
<accession>A0A2R3Z8S3</accession>
<dbReference type="AlphaFoldDB" id="A0A2R3Z8S3"/>
<dbReference type="Pfam" id="PF14060">
    <property type="entry name" value="DUF4252"/>
    <property type="match status" value="1"/>
</dbReference>
<feature type="compositionally biased region" description="Basic and acidic residues" evidence="1">
    <location>
        <begin position="180"/>
        <end position="191"/>
    </location>
</feature>
<dbReference type="KEGG" id="grs:C7S20_16040"/>
<dbReference type="Proteomes" id="UP000241507">
    <property type="component" value="Chromosome"/>
</dbReference>
<protein>
    <submittedName>
        <fullName evidence="2">DUF4252 domain-containing protein</fullName>
    </submittedName>
</protein>
<evidence type="ECO:0000256" key="1">
    <source>
        <dbReference type="SAM" id="MobiDB-lite"/>
    </source>
</evidence>
<evidence type="ECO:0000313" key="3">
    <source>
        <dbReference type="Proteomes" id="UP000241507"/>
    </source>
</evidence>
<dbReference type="RefSeq" id="WP_107013425.1">
    <property type="nucleotide sequence ID" value="NZ_CP028136.1"/>
</dbReference>
<evidence type="ECO:0000313" key="2">
    <source>
        <dbReference type="EMBL" id="AVR46653.1"/>
    </source>
</evidence>
<sequence length="199" mass="22374">MKNINILLVLLFVGVLISCENEKSLQKFYVENQEDSDFLALDIPTSMFANMDSLDEEQKSTLNSVKKINLLALKANTDHEKFEEEKAQLNDIFKDEKYQLLMKYGGGNKKAALYFTGEEDAIDELIVYGYDDEKGLGVARVLGENMDPEKIMKFMKSLDGNDINIEGIKNIGEIINSAKKSDDSLQGDHETSQTLSDSI</sequence>
<dbReference type="EMBL" id="CP028136">
    <property type="protein sequence ID" value="AVR46653.1"/>
    <property type="molecule type" value="Genomic_DNA"/>
</dbReference>
<feature type="region of interest" description="Disordered" evidence="1">
    <location>
        <begin position="180"/>
        <end position="199"/>
    </location>
</feature>
<dbReference type="OrthoDB" id="1143555at2"/>
<name>A0A2R3Z8S3_9FLAO</name>
<organism evidence="2 3">
    <name type="scientific">Christiangramia fulva</name>
    <dbReference type="NCBI Taxonomy" id="2126553"/>
    <lineage>
        <taxon>Bacteria</taxon>
        <taxon>Pseudomonadati</taxon>
        <taxon>Bacteroidota</taxon>
        <taxon>Flavobacteriia</taxon>
        <taxon>Flavobacteriales</taxon>
        <taxon>Flavobacteriaceae</taxon>
        <taxon>Christiangramia</taxon>
    </lineage>
</organism>
<keyword evidence="3" id="KW-1185">Reference proteome</keyword>
<dbReference type="PROSITE" id="PS51257">
    <property type="entry name" value="PROKAR_LIPOPROTEIN"/>
    <property type="match status" value="1"/>
</dbReference>